<dbReference type="EMBL" id="CAJOBA010002064">
    <property type="protein sequence ID" value="CAF3628095.1"/>
    <property type="molecule type" value="Genomic_DNA"/>
</dbReference>
<evidence type="ECO:0000259" key="1">
    <source>
        <dbReference type="Pfam" id="PF10021"/>
    </source>
</evidence>
<dbReference type="PANTHER" id="PTHR35596:SF1">
    <property type="entry name" value="MICROBIAL-TYPE PARG CATALYTIC DOMAIN-CONTAINING PROTEIN"/>
    <property type="match status" value="1"/>
</dbReference>
<gene>
    <name evidence="2" type="ORF">OVA965_LOCUS6745</name>
    <name evidence="3" type="ORF">TMI583_LOCUS6741</name>
</gene>
<dbReference type="Pfam" id="PF10021">
    <property type="entry name" value="PARG_cat_microb"/>
    <property type="match status" value="1"/>
</dbReference>
<dbReference type="EMBL" id="CAJNOK010002064">
    <property type="protein sequence ID" value="CAF0843077.1"/>
    <property type="molecule type" value="Genomic_DNA"/>
</dbReference>
<reference evidence="2" key="1">
    <citation type="submission" date="2021-02" db="EMBL/GenBank/DDBJ databases">
        <authorList>
            <person name="Nowell W R."/>
        </authorList>
    </citation>
    <scope>NUCLEOTIDE SEQUENCE</scope>
</reference>
<dbReference type="Gene3D" id="3.40.220.10">
    <property type="entry name" value="Leucine Aminopeptidase, subunit E, domain 1"/>
    <property type="match status" value="1"/>
</dbReference>
<comment type="caution">
    <text evidence="2">The sequence shown here is derived from an EMBL/GenBank/DDBJ whole genome shotgun (WGS) entry which is preliminary data.</text>
</comment>
<dbReference type="Proteomes" id="UP000677228">
    <property type="component" value="Unassembled WGS sequence"/>
</dbReference>
<dbReference type="InterPro" id="IPR019261">
    <property type="entry name" value="PARG_cat_microbial"/>
</dbReference>
<organism evidence="2 4">
    <name type="scientific">Didymodactylos carnosus</name>
    <dbReference type="NCBI Taxonomy" id="1234261"/>
    <lineage>
        <taxon>Eukaryota</taxon>
        <taxon>Metazoa</taxon>
        <taxon>Spiralia</taxon>
        <taxon>Gnathifera</taxon>
        <taxon>Rotifera</taxon>
        <taxon>Eurotatoria</taxon>
        <taxon>Bdelloidea</taxon>
        <taxon>Philodinida</taxon>
        <taxon>Philodinidae</taxon>
        <taxon>Didymodactylos</taxon>
    </lineage>
</organism>
<accession>A0A8S2D011</accession>
<dbReference type="AlphaFoldDB" id="A0A8S2D011"/>
<evidence type="ECO:0000313" key="2">
    <source>
        <dbReference type="EMBL" id="CAF0843077.1"/>
    </source>
</evidence>
<dbReference type="PANTHER" id="PTHR35596">
    <property type="entry name" value="DUF2263 DOMAIN-CONTAINING PROTEIN"/>
    <property type="match status" value="1"/>
</dbReference>
<dbReference type="InterPro" id="IPR043472">
    <property type="entry name" value="Macro_dom-like"/>
</dbReference>
<feature type="domain" description="Microbial-type PARG catalytic" evidence="1">
    <location>
        <begin position="169"/>
        <end position="236"/>
    </location>
</feature>
<evidence type="ECO:0000313" key="4">
    <source>
        <dbReference type="Proteomes" id="UP000677228"/>
    </source>
</evidence>
<name>A0A8S2D011_9BILA</name>
<sequence>MFVPGHSLHKVDICSVMSIALAPADKFWTKRVDYHQSRRTMLKFLLSIRSSHDNRQLLDWIDECAPSSQINWNVIEKHYIQLQNTIEPYQVLHNANNLGIYWEMKIKNVANIVASQSRPYIARYRNSGFRPDELKIYWNYKQIRDIIKDSSYNPVTDIDARKALLKVPVNQRKHTGTFHFVESGIQNAVFQVPKGKQIIVLDFADERMPGGYFIDGAQTQEEVILYNSDGYRALLDLKYTMMDGGFMLPEFGVAYVKRVRFFLDGKEERITDLIVAACYDVSGTGEGLYKPPSNKHEIRARTLQKCHAIIASAVANTDGTGKDTYLLLGPIGTGAFGNSEEMIAQLFNEVLNNPLMGSTGPIRHAFEKIWFVSTGNLNIFRQVLKNTT</sequence>
<protein>
    <recommendedName>
        <fullName evidence="1">Microbial-type PARG catalytic domain-containing protein</fullName>
    </recommendedName>
</protein>
<dbReference type="NCBIfam" id="TIGR02452">
    <property type="entry name" value="TIGR02452 family protein"/>
    <property type="match status" value="1"/>
</dbReference>
<proteinExistence type="predicted"/>
<evidence type="ECO:0000313" key="3">
    <source>
        <dbReference type="EMBL" id="CAF3628095.1"/>
    </source>
</evidence>
<dbReference type="Proteomes" id="UP000682733">
    <property type="component" value="Unassembled WGS sequence"/>
</dbReference>
<dbReference type="InterPro" id="IPR012664">
    <property type="entry name" value="CHP02452"/>
</dbReference>